<proteinExistence type="predicted"/>
<dbReference type="EMBL" id="GBRH01167146">
    <property type="protein sequence ID" value="JAE30750.1"/>
    <property type="molecule type" value="Transcribed_RNA"/>
</dbReference>
<dbReference type="AlphaFoldDB" id="A0A0A9H0K2"/>
<name>A0A0A9H0K2_ARUDO</name>
<evidence type="ECO:0000313" key="1">
    <source>
        <dbReference type="EMBL" id="JAE30750.1"/>
    </source>
</evidence>
<dbReference type="Gene3D" id="3.40.50.720">
    <property type="entry name" value="NAD(P)-binding Rossmann-like Domain"/>
    <property type="match status" value="1"/>
</dbReference>
<protein>
    <recommendedName>
        <fullName evidence="2">Alcohol dehydrogenase-like C-terminal domain-containing protein</fullName>
    </recommendedName>
</protein>
<dbReference type="InterPro" id="IPR036291">
    <property type="entry name" value="NAD(P)-bd_dom_sf"/>
</dbReference>
<dbReference type="PANTHER" id="PTHR43205:SF75">
    <property type="entry name" value="OS12G0226400 PROTEIN"/>
    <property type="match status" value="1"/>
</dbReference>
<organism evidence="1">
    <name type="scientific">Arundo donax</name>
    <name type="common">Giant reed</name>
    <name type="synonym">Donax arundinaceus</name>
    <dbReference type="NCBI Taxonomy" id="35708"/>
    <lineage>
        <taxon>Eukaryota</taxon>
        <taxon>Viridiplantae</taxon>
        <taxon>Streptophyta</taxon>
        <taxon>Embryophyta</taxon>
        <taxon>Tracheophyta</taxon>
        <taxon>Spermatophyta</taxon>
        <taxon>Magnoliopsida</taxon>
        <taxon>Liliopsida</taxon>
        <taxon>Poales</taxon>
        <taxon>Poaceae</taxon>
        <taxon>PACMAD clade</taxon>
        <taxon>Arundinoideae</taxon>
        <taxon>Arundineae</taxon>
        <taxon>Arundo</taxon>
    </lineage>
</organism>
<reference evidence="1" key="1">
    <citation type="submission" date="2014-09" db="EMBL/GenBank/DDBJ databases">
        <authorList>
            <person name="Magalhaes I.L.F."/>
            <person name="Oliveira U."/>
            <person name="Santos F.R."/>
            <person name="Vidigal T.H.D.A."/>
            <person name="Brescovit A.D."/>
            <person name="Santos A.J."/>
        </authorList>
    </citation>
    <scope>NUCLEOTIDE SEQUENCE</scope>
    <source>
        <tissue evidence="1">Shoot tissue taken approximately 20 cm above the soil surface</tissue>
    </source>
</reference>
<dbReference type="GO" id="GO:0032440">
    <property type="term" value="F:2-alkenal reductase [NAD(P)H] activity"/>
    <property type="evidence" value="ECO:0007669"/>
    <property type="project" value="TreeGrafter"/>
</dbReference>
<reference evidence="1" key="2">
    <citation type="journal article" date="2015" name="Data Brief">
        <title>Shoot transcriptome of the giant reed, Arundo donax.</title>
        <authorList>
            <person name="Barrero R.A."/>
            <person name="Guerrero F.D."/>
            <person name="Moolhuijzen P."/>
            <person name="Goolsby J.A."/>
            <person name="Tidwell J."/>
            <person name="Bellgard S.E."/>
            <person name="Bellgard M.I."/>
        </authorList>
    </citation>
    <scope>NUCLEOTIDE SEQUENCE</scope>
    <source>
        <tissue evidence="1">Shoot tissue taken approximately 20 cm above the soil surface</tissue>
    </source>
</reference>
<evidence type="ECO:0008006" key="2">
    <source>
        <dbReference type="Google" id="ProtNLM"/>
    </source>
</evidence>
<sequence length="109" mass="12286">MLDAVLRNMRRHGRIAVCGQVSQYNLDRREGSPDLFQLVAKSIRMEGFLVGSYWGEYCRFEDEMARYLKEGKVVYVEDVAEGIEEAPAALVGLFSGRNVGKQLVAVARE</sequence>
<dbReference type="InterPro" id="IPR045010">
    <property type="entry name" value="MDR_fam"/>
</dbReference>
<dbReference type="PANTHER" id="PTHR43205">
    <property type="entry name" value="PROSTAGLANDIN REDUCTASE"/>
    <property type="match status" value="1"/>
</dbReference>
<dbReference type="SUPFAM" id="SSF51735">
    <property type="entry name" value="NAD(P)-binding Rossmann-fold domains"/>
    <property type="match status" value="1"/>
</dbReference>
<accession>A0A0A9H0K2</accession>